<accession>X1GSR6</accession>
<feature type="non-terminal residue" evidence="1">
    <location>
        <position position="1"/>
    </location>
</feature>
<dbReference type="AlphaFoldDB" id="X1GSR6"/>
<protein>
    <submittedName>
        <fullName evidence="1">Uncharacterized protein</fullName>
    </submittedName>
</protein>
<proteinExistence type="predicted"/>
<sequence>GSGILGGMLVKATVTVSSPKPFRGKVTVSIPESVIASNRLLTPEQQQALIDYYEQKRAECTDATCRHHYDLILESRRGDPITGGFYDSGINGRETREDVEEHHVDDIGKGVSSRTYPHMAGMYFDFPAGTSQIVLGLFMKADEAHYRISDGEPLYCIGYKGGDFSPEVKLYEGSTLVDDVVYTNGISFSQWYTGNRCTLPWGAYPISVSVPASVKSGEEFWASHTVYLTYMSGKEYHVSLYAPIGSAEWEMAYRNFYCGTPWKGRCLPLTWN</sequence>
<name>X1GSR6_9ZZZZ</name>
<reference evidence="1" key="1">
    <citation type="journal article" date="2014" name="Front. Microbiol.">
        <title>High frequency of phylogenetically diverse reductive dehalogenase-homologous genes in deep subseafloor sedimentary metagenomes.</title>
        <authorList>
            <person name="Kawai M."/>
            <person name="Futagami T."/>
            <person name="Toyoda A."/>
            <person name="Takaki Y."/>
            <person name="Nishi S."/>
            <person name="Hori S."/>
            <person name="Arai W."/>
            <person name="Tsubouchi T."/>
            <person name="Morono Y."/>
            <person name="Uchiyama I."/>
            <person name="Ito T."/>
            <person name="Fujiyama A."/>
            <person name="Inagaki F."/>
            <person name="Takami H."/>
        </authorList>
    </citation>
    <scope>NUCLEOTIDE SEQUENCE</scope>
    <source>
        <strain evidence="1">Expedition CK06-06</strain>
    </source>
</reference>
<gene>
    <name evidence="1" type="ORF">S03H2_21438</name>
</gene>
<evidence type="ECO:0000313" key="1">
    <source>
        <dbReference type="EMBL" id="GAH44654.1"/>
    </source>
</evidence>
<comment type="caution">
    <text evidence="1">The sequence shown here is derived from an EMBL/GenBank/DDBJ whole genome shotgun (WGS) entry which is preliminary data.</text>
</comment>
<feature type="non-terminal residue" evidence="1">
    <location>
        <position position="272"/>
    </location>
</feature>
<dbReference type="EMBL" id="BARU01011412">
    <property type="protein sequence ID" value="GAH44654.1"/>
    <property type="molecule type" value="Genomic_DNA"/>
</dbReference>
<organism evidence="1">
    <name type="scientific">marine sediment metagenome</name>
    <dbReference type="NCBI Taxonomy" id="412755"/>
    <lineage>
        <taxon>unclassified sequences</taxon>
        <taxon>metagenomes</taxon>
        <taxon>ecological metagenomes</taxon>
    </lineage>
</organism>